<dbReference type="GO" id="GO:0004497">
    <property type="term" value="F:monooxygenase activity"/>
    <property type="evidence" value="ECO:0007669"/>
    <property type="project" value="UniProtKB-KW"/>
</dbReference>
<keyword evidence="8" id="KW-1133">Transmembrane helix</keyword>
<evidence type="ECO:0000256" key="5">
    <source>
        <dbReference type="ARBA" id="ARBA00023026"/>
    </source>
</evidence>
<name>A0A1D9PXZ1_SCLS1</name>
<dbReference type="InterPro" id="IPR017972">
    <property type="entry name" value="Cyt_P450_CS"/>
</dbReference>
<comment type="cofactor">
    <cofactor evidence="1 6">
        <name>heme</name>
        <dbReference type="ChEBI" id="CHEBI:30413"/>
    </cofactor>
</comment>
<keyword evidence="7" id="KW-0503">Monooxygenase</keyword>
<dbReference type="PANTHER" id="PTHR24305">
    <property type="entry name" value="CYTOCHROME P450"/>
    <property type="match status" value="1"/>
</dbReference>
<dbReference type="PANTHER" id="PTHR24305:SF232">
    <property type="entry name" value="P450, PUTATIVE (EUROFUNG)-RELATED"/>
    <property type="match status" value="1"/>
</dbReference>
<dbReference type="InterPro" id="IPR036396">
    <property type="entry name" value="Cyt_P450_sf"/>
</dbReference>
<dbReference type="InterPro" id="IPR050121">
    <property type="entry name" value="Cytochrome_P450_monoxygenase"/>
</dbReference>
<dbReference type="AlphaFoldDB" id="A0A1D9PXZ1"/>
<sequence>MVFSNIDASSLLVVSILTVITSLAYRIIYNLYFHPLAKFGGPWYTACFSLPLAIISLFRYEIQWQRSVLQKYGRDAPIRIAPEMLLFPRPSALKEMYWDRNLNNKSSFYYTGLFGPPQLFTTLSGAEHAPLRKALGAAPWAIGDIRKDWEDKMDEQIILFTKVMTEKAKAGESVNLGDKVAQFAAEIMTIFLFNQPWGFVKNSRDERALLQNWRKGLDFVGFTARFTFFRKHILNIPGIGALVLPKPDTKSGMGYLIFEADRAITEREDEISQGIYPEEPDFLQHILEARSGGEPLTPVQKRSNVTLLIQAGADTTGTTLGVILRFIASTPGCFAKALNEIREAENKNLLSTPIKDEETRTHLPYLVGAVKESMRLQPSVALWLPRTVPPEGKIIEGVFVPGGTDVTSYTMAVQTDPILFAPDPYVFRPERWMEEDKAAELEHGMFLFGMGPRVCLGKDIAWVEIYKFIPEIIRNFDIEVLDEGKYVCAGGLSYNEDFVVKLHPRSVD</sequence>
<evidence type="ECO:0008006" key="11">
    <source>
        <dbReference type="Google" id="ProtNLM"/>
    </source>
</evidence>
<dbReference type="SUPFAM" id="SSF48264">
    <property type="entry name" value="Cytochrome P450"/>
    <property type="match status" value="1"/>
</dbReference>
<protein>
    <recommendedName>
        <fullName evidence="11">Cytochrome P450 monooxygenase</fullName>
    </recommendedName>
</protein>
<keyword evidence="6 7" id="KW-0349">Heme</keyword>
<dbReference type="InterPro" id="IPR001128">
    <property type="entry name" value="Cyt_P450"/>
</dbReference>
<gene>
    <name evidence="9" type="ORF">sscle_03g022760</name>
</gene>
<reference evidence="10" key="1">
    <citation type="journal article" date="2017" name="Genome Biol. Evol.">
        <title>The complete genome sequence of the phytopathogenic fungus Sclerotinia sclerotiorum reveals insights into the genome architecture of broad host range pathogens.</title>
        <authorList>
            <person name="Derbyshire M."/>
            <person name="Denton-Giles M."/>
            <person name="Hegedus D."/>
            <person name="Seifbarghy S."/>
            <person name="Rollins J."/>
            <person name="van Kan J."/>
            <person name="Seidl M.F."/>
            <person name="Faino L."/>
            <person name="Mbengue M."/>
            <person name="Navaud O."/>
            <person name="Raffaele S."/>
            <person name="Hammond-Kosack K."/>
            <person name="Heard S."/>
            <person name="Oliver R."/>
        </authorList>
    </citation>
    <scope>NUCLEOTIDE SEQUENCE [LARGE SCALE GENOMIC DNA]</scope>
    <source>
        <strain evidence="10">ATCC 18683 / 1980 / Ss-1</strain>
    </source>
</reference>
<evidence type="ECO:0000256" key="4">
    <source>
        <dbReference type="ARBA" id="ARBA00023004"/>
    </source>
</evidence>
<evidence type="ECO:0000256" key="7">
    <source>
        <dbReference type="RuleBase" id="RU000461"/>
    </source>
</evidence>
<feature type="binding site" description="axial binding residue" evidence="6">
    <location>
        <position position="455"/>
    </location>
    <ligand>
        <name>heme</name>
        <dbReference type="ChEBI" id="CHEBI:30413"/>
    </ligand>
    <ligandPart>
        <name>Fe</name>
        <dbReference type="ChEBI" id="CHEBI:18248"/>
    </ligandPart>
</feature>
<keyword evidence="8" id="KW-0812">Transmembrane</keyword>
<dbReference type="OrthoDB" id="3934656at2759"/>
<accession>A0A1D9PXZ1</accession>
<keyword evidence="8" id="KW-0472">Membrane</keyword>
<dbReference type="PROSITE" id="PS00086">
    <property type="entry name" value="CYTOCHROME_P450"/>
    <property type="match status" value="1"/>
</dbReference>
<keyword evidence="4 6" id="KW-0408">Iron</keyword>
<evidence type="ECO:0000256" key="6">
    <source>
        <dbReference type="PIRSR" id="PIRSR602401-1"/>
    </source>
</evidence>
<evidence type="ECO:0000313" key="9">
    <source>
        <dbReference type="EMBL" id="APA07506.1"/>
    </source>
</evidence>
<dbReference type="Proteomes" id="UP000177798">
    <property type="component" value="Chromosome 3"/>
</dbReference>
<proteinExistence type="inferred from homology"/>
<dbReference type="EMBL" id="CP017816">
    <property type="protein sequence ID" value="APA07506.1"/>
    <property type="molecule type" value="Genomic_DNA"/>
</dbReference>
<keyword evidence="7" id="KW-0560">Oxidoreductase</keyword>
<evidence type="ECO:0000256" key="2">
    <source>
        <dbReference type="ARBA" id="ARBA00010617"/>
    </source>
</evidence>
<dbReference type="PRINTS" id="PR00385">
    <property type="entry name" value="P450"/>
</dbReference>
<feature type="transmembrane region" description="Helical" evidence="8">
    <location>
        <begin position="41"/>
        <end position="60"/>
    </location>
</feature>
<dbReference type="InterPro" id="IPR002401">
    <property type="entry name" value="Cyt_P450_E_grp-I"/>
</dbReference>
<dbReference type="CDD" id="cd11060">
    <property type="entry name" value="CYP57A1-like"/>
    <property type="match status" value="1"/>
</dbReference>
<dbReference type="GO" id="GO:0020037">
    <property type="term" value="F:heme binding"/>
    <property type="evidence" value="ECO:0007669"/>
    <property type="project" value="InterPro"/>
</dbReference>
<feature type="transmembrane region" description="Helical" evidence="8">
    <location>
        <begin position="12"/>
        <end position="29"/>
    </location>
</feature>
<dbReference type="GO" id="GO:0016705">
    <property type="term" value="F:oxidoreductase activity, acting on paired donors, with incorporation or reduction of molecular oxygen"/>
    <property type="evidence" value="ECO:0007669"/>
    <property type="project" value="InterPro"/>
</dbReference>
<evidence type="ECO:0000256" key="3">
    <source>
        <dbReference type="ARBA" id="ARBA00022723"/>
    </source>
</evidence>
<evidence type="ECO:0000256" key="8">
    <source>
        <dbReference type="SAM" id="Phobius"/>
    </source>
</evidence>
<keyword evidence="3 6" id="KW-0479">Metal-binding</keyword>
<comment type="similarity">
    <text evidence="2 7">Belongs to the cytochrome P450 family.</text>
</comment>
<evidence type="ECO:0000313" key="10">
    <source>
        <dbReference type="Proteomes" id="UP000177798"/>
    </source>
</evidence>
<organism evidence="9 10">
    <name type="scientific">Sclerotinia sclerotiorum (strain ATCC 18683 / 1980 / Ss-1)</name>
    <name type="common">White mold</name>
    <name type="synonym">Whetzelinia sclerotiorum</name>
    <dbReference type="NCBI Taxonomy" id="665079"/>
    <lineage>
        <taxon>Eukaryota</taxon>
        <taxon>Fungi</taxon>
        <taxon>Dikarya</taxon>
        <taxon>Ascomycota</taxon>
        <taxon>Pezizomycotina</taxon>
        <taxon>Leotiomycetes</taxon>
        <taxon>Helotiales</taxon>
        <taxon>Sclerotiniaceae</taxon>
        <taxon>Sclerotinia</taxon>
    </lineage>
</organism>
<keyword evidence="5" id="KW-0843">Virulence</keyword>
<dbReference type="PRINTS" id="PR00463">
    <property type="entry name" value="EP450I"/>
</dbReference>
<dbReference type="Gene3D" id="1.10.630.10">
    <property type="entry name" value="Cytochrome P450"/>
    <property type="match status" value="1"/>
</dbReference>
<evidence type="ECO:0000256" key="1">
    <source>
        <dbReference type="ARBA" id="ARBA00001971"/>
    </source>
</evidence>
<dbReference type="GO" id="GO:0005506">
    <property type="term" value="F:iron ion binding"/>
    <property type="evidence" value="ECO:0007669"/>
    <property type="project" value="InterPro"/>
</dbReference>
<dbReference type="Pfam" id="PF00067">
    <property type="entry name" value="p450"/>
    <property type="match status" value="1"/>
</dbReference>
<dbReference type="VEuPathDB" id="FungiDB:sscle_03g022760"/>